<reference evidence="2" key="1">
    <citation type="submission" date="2017-03" db="EMBL/GenBank/DDBJ databases">
        <authorList>
            <person name="Safronova V.I."/>
            <person name="Sazanova A.L."/>
            <person name="Chirak E.R."/>
        </authorList>
    </citation>
    <scope>NUCLEOTIDE SEQUENCE [LARGE SCALE GENOMIC DNA]</scope>
    <source>
        <strain evidence="2">Ach-343</strain>
    </source>
</reference>
<name>A0A2W7C2K9_9HYPH</name>
<proteinExistence type="predicted"/>
<evidence type="ECO:0000313" key="1">
    <source>
        <dbReference type="EMBL" id="PZV37177.1"/>
    </source>
</evidence>
<organism evidence="1 2">
    <name type="scientific">Mesorhizobium kowhaii</name>
    <dbReference type="NCBI Taxonomy" id="1300272"/>
    <lineage>
        <taxon>Bacteria</taxon>
        <taxon>Pseudomonadati</taxon>
        <taxon>Pseudomonadota</taxon>
        <taxon>Alphaproteobacteria</taxon>
        <taxon>Hyphomicrobiales</taxon>
        <taxon>Phyllobacteriaceae</taxon>
        <taxon>Mesorhizobium</taxon>
    </lineage>
</organism>
<dbReference type="EMBL" id="MZXV01000034">
    <property type="protein sequence ID" value="PZV37177.1"/>
    <property type="molecule type" value="Genomic_DNA"/>
</dbReference>
<protein>
    <submittedName>
        <fullName evidence="1">Uncharacterized protein</fullName>
    </submittedName>
</protein>
<keyword evidence="2" id="KW-1185">Reference proteome</keyword>
<comment type="caution">
    <text evidence="1">The sequence shown here is derived from an EMBL/GenBank/DDBJ whole genome shotgun (WGS) entry which is preliminary data.</text>
</comment>
<dbReference type="Proteomes" id="UP000248616">
    <property type="component" value="Unassembled WGS sequence"/>
</dbReference>
<dbReference type="AlphaFoldDB" id="A0A2W7C2K9"/>
<sequence>MAHLACFQVASAVIRLASTATFGSDKALFHAALYDGLEQMPQDVALATSSSNCSAFASYSSAIEDGPADFSIGRPAPGGAKLLQGATGKVEIKRRLARAEPLRAERDWRSAIASDHIRRVVTGLEAFIPPPPR</sequence>
<accession>A0A2W7C2K9</accession>
<gene>
    <name evidence="1" type="ORF">B5V02_17675</name>
</gene>
<evidence type="ECO:0000313" key="2">
    <source>
        <dbReference type="Proteomes" id="UP000248616"/>
    </source>
</evidence>